<reference evidence="9" key="1">
    <citation type="submission" date="2019-09" db="EMBL/GenBank/DDBJ databases">
        <title>Draft genome information of white flower Hibiscus syriacus.</title>
        <authorList>
            <person name="Kim Y.-M."/>
        </authorList>
    </citation>
    <scope>NUCLEOTIDE SEQUENCE [LARGE SCALE GENOMIC DNA]</scope>
    <source>
        <strain evidence="9">YM2019G1</strain>
    </source>
</reference>
<dbReference type="PRINTS" id="PR00705">
    <property type="entry name" value="PAPAIN"/>
</dbReference>
<gene>
    <name evidence="9" type="ORF">F3Y22_tig00117056pilonHSYRG00272</name>
</gene>
<dbReference type="SMART" id="SM00848">
    <property type="entry name" value="Inhibitor_I29"/>
    <property type="match status" value="1"/>
</dbReference>
<evidence type="ECO:0000259" key="8">
    <source>
        <dbReference type="SMART" id="SM00848"/>
    </source>
</evidence>
<dbReference type="InterPro" id="IPR025660">
    <property type="entry name" value="Pept_his_AS"/>
</dbReference>
<dbReference type="EMBL" id="VEPZ02001788">
    <property type="protein sequence ID" value="KAE8653826.1"/>
    <property type="molecule type" value="Genomic_DNA"/>
</dbReference>
<dbReference type="GO" id="GO:0008234">
    <property type="term" value="F:cysteine-type peptidase activity"/>
    <property type="evidence" value="ECO:0007669"/>
    <property type="project" value="UniProtKB-KW"/>
</dbReference>
<accession>A0A6A2WVK3</accession>
<evidence type="ECO:0000256" key="4">
    <source>
        <dbReference type="ARBA" id="ARBA00022801"/>
    </source>
</evidence>
<organism evidence="9 10">
    <name type="scientific">Hibiscus syriacus</name>
    <name type="common">Rose of Sharon</name>
    <dbReference type="NCBI Taxonomy" id="106335"/>
    <lineage>
        <taxon>Eukaryota</taxon>
        <taxon>Viridiplantae</taxon>
        <taxon>Streptophyta</taxon>
        <taxon>Embryophyta</taxon>
        <taxon>Tracheophyta</taxon>
        <taxon>Spermatophyta</taxon>
        <taxon>Magnoliopsida</taxon>
        <taxon>eudicotyledons</taxon>
        <taxon>Gunneridae</taxon>
        <taxon>Pentapetalae</taxon>
        <taxon>rosids</taxon>
        <taxon>malvids</taxon>
        <taxon>Malvales</taxon>
        <taxon>Malvaceae</taxon>
        <taxon>Malvoideae</taxon>
        <taxon>Hibiscus</taxon>
    </lineage>
</organism>
<proteinExistence type="inferred from homology"/>
<keyword evidence="4" id="KW-0378">Hydrolase</keyword>
<dbReference type="InterPro" id="IPR013201">
    <property type="entry name" value="Prot_inhib_I29"/>
</dbReference>
<dbReference type="PROSITE" id="PS00639">
    <property type="entry name" value="THIOL_PROTEASE_HIS"/>
    <property type="match status" value="1"/>
</dbReference>
<keyword evidence="2 9" id="KW-0645">Protease</keyword>
<feature type="domain" description="Peptidase C1A papain C-terminal" evidence="7">
    <location>
        <begin position="104"/>
        <end position="322"/>
    </location>
</feature>
<dbReference type="GO" id="GO:0006508">
    <property type="term" value="P:proteolysis"/>
    <property type="evidence" value="ECO:0007669"/>
    <property type="project" value="UniProtKB-KW"/>
</dbReference>
<dbReference type="InterPro" id="IPR013128">
    <property type="entry name" value="Peptidase_C1A"/>
</dbReference>
<protein>
    <submittedName>
        <fullName evidence="9">Senescence-specific cysteine protease SAG39</fullName>
    </submittedName>
</protein>
<dbReference type="Pfam" id="PF00112">
    <property type="entry name" value="Peptidase_C1"/>
    <property type="match status" value="1"/>
</dbReference>
<feature type="domain" description="Cathepsin propeptide inhibitor" evidence="8">
    <location>
        <begin position="14"/>
        <end position="71"/>
    </location>
</feature>
<dbReference type="PROSITE" id="PS00640">
    <property type="entry name" value="THIOL_PROTEASE_ASN"/>
    <property type="match status" value="1"/>
</dbReference>
<evidence type="ECO:0000313" key="10">
    <source>
        <dbReference type="Proteomes" id="UP000436088"/>
    </source>
</evidence>
<dbReference type="SMART" id="SM00645">
    <property type="entry name" value="Pept_C1"/>
    <property type="match status" value="1"/>
</dbReference>
<keyword evidence="5" id="KW-0788">Thiol protease</keyword>
<evidence type="ECO:0000256" key="2">
    <source>
        <dbReference type="ARBA" id="ARBA00022670"/>
    </source>
</evidence>
<sequence>MSRPIHEIAIVEKHEQWMVDYGRNYNSESEKEKRFNIFKENLEYIESFNNAGNRSFKLGLNEYADLTQDEFIAAHSGYHKMHKSESTSFKYAKLSDISKDQVPLDISFDWRDRGAVTPVKQQGKCNSCWAFAAVAAIESLTQINTGKLISLSEKQLVDCSRNGENQGCNGGVMVDAYQYLIQNGGIATEQTYPYNELQETCDTVKQASKVFTITGYEVVPANDEDALLKAVTNQPVSVAIDGSGPAFRFFQGDGVFTGDCGTDLNHAVTVVGYGTNADGLKYWVVKNSWGENWGDKGFMKIQRGVNTTGGLCGLAMQASYPVANSVYDLIMMVTFPHKPKPT</sequence>
<dbReference type="Pfam" id="PF08246">
    <property type="entry name" value="Inhibitor_I29"/>
    <property type="match status" value="1"/>
</dbReference>
<evidence type="ECO:0000256" key="1">
    <source>
        <dbReference type="ARBA" id="ARBA00008455"/>
    </source>
</evidence>
<dbReference type="InterPro" id="IPR025661">
    <property type="entry name" value="Pept_asp_AS"/>
</dbReference>
<dbReference type="InterPro" id="IPR039417">
    <property type="entry name" value="Peptidase_C1A_papain-like"/>
</dbReference>
<dbReference type="FunFam" id="3.90.70.10:FF:000067">
    <property type="entry name" value="Senescence-specific cysteine protease"/>
    <property type="match status" value="1"/>
</dbReference>
<dbReference type="Proteomes" id="UP000436088">
    <property type="component" value="Unassembled WGS sequence"/>
</dbReference>
<evidence type="ECO:0000313" key="9">
    <source>
        <dbReference type="EMBL" id="KAE8653826.1"/>
    </source>
</evidence>
<keyword evidence="3" id="KW-0732">Signal</keyword>
<dbReference type="SUPFAM" id="SSF54001">
    <property type="entry name" value="Cysteine proteinases"/>
    <property type="match status" value="1"/>
</dbReference>
<dbReference type="PANTHER" id="PTHR12411">
    <property type="entry name" value="CYSTEINE PROTEASE FAMILY C1-RELATED"/>
    <property type="match status" value="1"/>
</dbReference>
<dbReference type="InterPro" id="IPR038765">
    <property type="entry name" value="Papain-like_cys_pep_sf"/>
</dbReference>
<evidence type="ECO:0000259" key="7">
    <source>
        <dbReference type="SMART" id="SM00645"/>
    </source>
</evidence>
<name>A0A6A2WVK3_HIBSY</name>
<dbReference type="AlphaFoldDB" id="A0A6A2WVK3"/>
<keyword evidence="6" id="KW-1015">Disulfide bond</keyword>
<dbReference type="Gene3D" id="3.90.70.10">
    <property type="entry name" value="Cysteine proteinases"/>
    <property type="match status" value="1"/>
</dbReference>
<comment type="similarity">
    <text evidence="1">Belongs to the peptidase C1 family.</text>
</comment>
<dbReference type="CDD" id="cd02248">
    <property type="entry name" value="Peptidase_C1A"/>
    <property type="match status" value="1"/>
</dbReference>
<comment type="caution">
    <text evidence="9">The sequence shown here is derived from an EMBL/GenBank/DDBJ whole genome shotgun (WGS) entry which is preliminary data.</text>
</comment>
<evidence type="ECO:0000256" key="3">
    <source>
        <dbReference type="ARBA" id="ARBA00022729"/>
    </source>
</evidence>
<evidence type="ECO:0000256" key="5">
    <source>
        <dbReference type="ARBA" id="ARBA00022807"/>
    </source>
</evidence>
<keyword evidence="10" id="KW-1185">Reference proteome</keyword>
<dbReference type="InterPro" id="IPR000668">
    <property type="entry name" value="Peptidase_C1A_C"/>
</dbReference>
<evidence type="ECO:0000256" key="6">
    <source>
        <dbReference type="ARBA" id="ARBA00023157"/>
    </source>
</evidence>